<dbReference type="OMA" id="ECALISV"/>
<dbReference type="EMBL" id="ADBJ01000047">
    <property type="protein sequence ID" value="EFA76540.1"/>
    <property type="molecule type" value="Genomic_DNA"/>
</dbReference>
<dbReference type="InterPro" id="IPR001944">
    <property type="entry name" value="Glycoside_Hdrlase_35"/>
</dbReference>
<dbReference type="Gene3D" id="3.20.20.80">
    <property type="entry name" value="Glycosidases"/>
    <property type="match status" value="1"/>
</dbReference>
<dbReference type="Proteomes" id="UP000001396">
    <property type="component" value="Unassembled WGS sequence"/>
</dbReference>
<feature type="domain" description="Glycoside hydrolase 35 catalytic" evidence="3">
    <location>
        <begin position="50"/>
        <end position="137"/>
    </location>
</feature>
<dbReference type="SUPFAM" id="SSF51445">
    <property type="entry name" value="(Trans)glycosidases"/>
    <property type="match status" value="1"/>
</dbReference>
<dbReference type="PANTHER" id="PTHR23421">
    <property type="entry name" value="BETA-GALACTOSIDASE RELATED"/>
    <property type="match status" value="1"/>
</dbReference>
<protein>
    <recommendedName>
        <fullName evidence="3">Glycoside hydrolase 35 catalytic domain-containing protein</fullName>
    </recommendedName>
</protein>
<evidence type="ECO:0000256" key="1">
    <source>
        <dbReference type="ARBA" id="ARBA00009809"/>
    </source>
</evidence>
<dbReference type="GO" id="GO:0004553">
    <property type="term" value="F:hydrolase activity, hydrolyzing O-glycosyl compounds"/>
    <property type="evidence" value="ECO:0007669"/>
    <property type="project" value="InterPro"/>
</dbReference>
<dbReference type="GO" id="GO:0005975">
    <property type="term" value="P:carbohydrate metabolic process"/>
    <property type="evidence" value="ECO:0007669"/>
    <property type="project" value="InterPro"/>
</dbReference>
<sequence>MYQDRKTTILQSEFGRNVDKFRILFLIVFMWLVVGFVGGIPHKITYDKRSLIIDGQRVLLISGSVHYPRSTPSMWRPILQQTKAAGINLIDTYVFWDVHEPQKGVFNFEGNADISHFLDICKDLGLYVNLRIGPYVRDNNAIAN</sequence>
<evidence type="ECO:0000313" key="5">
    <source>
        <dbReference type="Proteomes" id="UP000001396"/>
    </source>
</evidence>
<dbReference type="RefSeq" id="XP_020428672.1">
    <property type="nucleotide sequence ID" value="XM_020581087.1"/>
</dbReference>
<dbReference type="InterPro" id="IPR017853">
    <property type="entry name" value="GH"/>
</dbReference>
<dbReference type="Pfam" id="PF01301">
    <property type="entry name" value="Glyco_hydro_35"/>
    <property type="match status" value="1"/>
</dbReference>
<evidence type="ECO:0000259" key="3">
    <source>
        <dbReference type="Pfam" id="PF01301"/>
    </source>
</evidence>
<proteinExistence type="inferred from homology"/>
<evidence type="ECO:0000256" key="2">
    <source>
        <dbReference type="SAM" id="Phobius"/>
    </source>
</evidence>
<keyword evidence="2" id="KW-0812">Transmembrane</keyword>
<dbReference type="PRINTS" id="PR00742">
    <property type="entry name" value="GLHYDRLASE35"/>
</dbReference>
<organism evidence="4 5">
    <name type="scientific">Heterostelium pallidum (strain ATCC 26659 / Pp 5 / PN500)</name>
    <name type="common">Cellular slime mold</name>
    <name type="synonym">Polysphondylium pallidum</name>
    <dbReference type="NCBI Taxonomy" id="670386"/>
    <lineage>
        <taxon>Eukaryota</taxon>
        <taxon>Amoebozoa</taxon>
        <taxon>Evosea</taxon>
        <taxon>Eumycetozoa</taxon>
        <taxon>Dictyostelia</taxon>
        <taxon>Acytosteliales</taxon>
        <taxon>Acytosteliaceae</taxon>
        <taxon>Heterostelium</taxon>
    </lineage>
</organism>
<dbReference type="AlphaFoldDB" id="D3BPY9"/>
<dbReference type="InParanoid" id="D3BPY9"/>
<gene>
    <name evidence="4" type="ORF">PPL_10308</name>
</gene>
<comment type="caution">
    <text evidence="4">The sequence shown here is derived from an EMBL/GenBank/DDBJ whole genome shotgun (WGS) entry which is preliminary data.</text>
</comment>
<feature type="transmembrane region" description="Helical" evidence="2">
    <location>
        <begin position="21"/>
        <end position="40"/>
    </location>
</feature>
<dbReference type="STRING" id="670386.D3BPY9"/>
<keyword evidence="2" id="KW-1133">Transmembrane helix</keyword>
<accession>D3BPY9</accession>
<dbReference type="GeneID" id="31365779"/>
<comment type="similarity">
    <text evidence="1">Belongs to the glycosyl hydrolase 35 family.</text>
</comment>
<keyword evidence="2" id="KW-0472">Membrane</keyword>
<dbReference type="InterPro" id="IPR031330">
    <property type="entry name" value="Gly_Hdrlase_35_cat"/>
</dbReference>
<reference evidence="4 5" key="1">
    <citation type="journal article" date="2011" name="Genome Res.">
        <title>Phylogeny-wide analysis of social amoeba genomes highlights ancient origins for complex intercellular communication.</title>
        <authorList>
            <person name="Heidel A.J."/>
            <person name="Lawal H.M."/>
            <person name="Felder M."/>
            <person name="Schilde C."/>
            <person name="Helps N.R."/>
            <person name="Tunggal B."/>
            <person name="Rivero F."/>
            <person name="John U."/>
            <person name="Schleicher M."/>
            <person name="Eichinger L."/>
            <person name="Platzer M."/>
            <person name="Noegel A.A."/>
            <person name="Schaap P."/>
            <person name="Gloeckner G."/>
        </authorList>
    </citation>
    <scope>NUCLEOTIDE SEQUENCE [LARGE SCALE GENOMIC DNA]</scope>
    <source>
        <strain evidence="5">ATCC 26659 / Pp 5 / PN500</strain>
    </source>
</reference>
<name>D3BPY9_HETP5</name>
<keyword evidence="5" id="KW-1185">Reference proteome</keyword>
<evidence type="ECO:0000313" key="4">
    <source>
        <dbReference type="EMBL" id="EFA76540.1"/>
    </source>
</evidence>